<dbReference type="Proteomes" id="UP000324222">
    <property type="component" value="Unassembled WGS sequence"/>
</dbReference>
<evidence type="ECO:0000313" key="3">
    <source>
        <dbReference type="Proteomes" id="UP000324222"/>
    </source>
</evidence>
<feature type="region of interest" description="Disordered" evidence="1">
    <location>
        <begin position="1"/>
        <end position="34"/>
    </location>
</feature>
<comment type="caution">
    <text evidence="2">The sequence shown here is derived from an EMBL/GenBank/DDBJ whole genome shotgun (WGS) entry which is preliminary data.</text>
</comment>
<keyword evidence="3" id="KW-1185">Reference proteome</keyword>
<reference evidence="2 3" key="1">
    <citation type="submission" date="2019-05" db="EMBL/GenBank/DDBJ databases">
        <title>Another draft genome of Portunus trituberculatus and its Hox gene families provides insights of decapod evolution.</title>
        <authorList>
            <person name="Jeong J.-H."/>
            <person name="Song I."/>
            <person name="Kim S."/>
            <person name="Choi T."/>
            <person name="Kim D."/>
            <person name="Ryu S."/>
            <person name="Kim W."/>
        </authorList>
    </citation>
    <scope>NUCLEOTIDE SEQUENCE [LARGE SCALE GENOMIC DNA]</scope>
    <source>
        <tissue evidence="2">Muscle</tissue>
    </source>
</reference>
<dbReference type="EMBL" id="VSRR010131988">
    <property type="protein sequence ID" value="MPD02558.1"/>
    <property type="molecule type" value="Genomic_DNA"/>
</dbReference>
<dbReference type="AlphaFoldDB" id="A0A5B7KBE0"/>
<protein>
    <submittedName>
        <fullName evidence="2">Uncharacterized protein</fullName>
    </submittedName>
</protein>
<feature type="compositionally biased region" description="Basic and acidic residues" evidence="1">
    <location>
        <begin position="1"/>
        <end position="12"/>
    </location>
</feature>
<proteinExistence type="predicted"/>
<evidence type="ECO:0000313" key="2">
    <source>
        <dbReference type="EMBL" id="MPD02558.1"/>
    </source>
</evidence>
<organism evidence="2 3">
    <name type="scientific">Portunus trituberculatus</name>
    <name type="common">Swimming crab</name>
    <name type="synonym">Neptunus trituberculatus</name>
    <dbReference type="NCBI Taxonomy" id="210409"/>
    <lineage>
        <taxon>Eukaryota</taxon>
        <taxon>Metazoa</taxon>
        <taxon>Ecdysozoa</taxon>
        <taxon>Arthropoda</taxon>
        <taxon>Crustacea</taxon>
        <taxon>Multicrustacea</taxon>
        <taxon>Malacostraca</taxon>
        <taxon>Eumalacostraca</taxon>
        <taxon>Eucarida</taxon>
        <taxon>Decapoda</taxon>
        <taxon>Pleocyemata</taxon>
        <taxon>Brachyura</taxon>
        <taxon>Eubrachyura</taxon>
        <taxon>Portunoidea</taxon>
        <taxon>Portunidae</taxon>
        <taxon>Portuninae</taxon>
        <taxon>Portunus</taxon>
    </lineage>
</organism>
<sequence>MRDRSHTAEKKGTVVARTPPRRRPHKEEPEENQSFPRILGSLWPHRLACLPACLPCRFPACLFAYLSARLR</sequence>
<name>A0A5B7KBE0_PORTR</name>
<gene>
    <name evidence="2" type="ORF">E2C01_098147</name>
</gene>
<accession>A0A5B7KBE0</accession>
<evidence type="ECO:0000256" key="1">
    <source>
        <dbReference type="SAM" id="MobiDB-lite"/>
    </source>
</evidence>